<keyword evidence="2" id="KW-1185">Reference proteome</keyword>
<dbReference type="OrthoDB" id="5521286at2"/>
<dbReference type="AlphaFoldDB" id="A0A2W2DGP6"/>
<sequence length="326" mass="35577">MAGVPVEIACDESGSEGEKLVGGNSDVFAHAGVLMDAATAAAVVAELRERAPTPAVEYRAGHVLREKHRAALLWLLGPEGPALGRVHVFLTDKTFYVAGKVAGLLSPDHAPRLGLDPQAEATARTLYREGRRAFGAERWTALLDSFNRLLRFKNGVTPSVEETFRLVDALRTAEGPAGGIMRSLWQARERVEEFRERLTTDPYVFPALDPLIPAVVRAVDFWGAGGRPVTIVHDRQTILTDERVAQLRELLGGRMAGLRLVDSALDERVQIADVLAGVARKIALAELNGHGDPVLTGLIRPYVDTSSIWGDERSWALLCPDRAMRR</sequence>
<name>A0A2W2DGP6_9ACTN</name>
<evidence type="ECO:0000313" key="2">
    <source>
        <dbReference type="Proteomes" id="UP000249304"/>
    </source>
</evidence>
<accession>A0A2W2DGP6</accession>
<reference evidence="1 2" key="1">
    <citation type="submission" date="2018-01" db="EMBL/GenBank/DDBJ databases">
        <title>Draft genome sequence of Nonomuraea sp. KC333.</title>
        <authorList>
            <person name="Sahin N."/>
            <person name="Saygin H."/>
            <person name="Ay H."/>
        </authorList>
    </citation>
    <scope>NUCLEOTIDE SEQUENCE [LARGE SCALE GENOMIC DNA]</scope>
    <source>
        <strain evidence="1 2">KC333</strain>
    </source>
</reference>
<dbReference type="Proteomes" id="UP000249304">
    <property type="component" value="Unassembled WGS sequence"/>
</dbReference>
<evidence type="ECO:0000313" key="1">
    <source>
        <dbReference type="EMBL" id="PZG11096.1"/>
    </source>
</evidence>
<comment type="caution">
    <text evidence="1">The sequence shown here is derived from an EMBL/GenBank/DDBJ whole genome shotgun (WGS) entry which is preliminary data.</text>
</comment>
<organism evidence="1 2">
    <name type="scientific">Nonomuraea aridisoli</name>
    <dbReference type="NCBI Taxonomy" id="2070368"/>
    <lineage>
        <taxon>Bacteria</taxon>
        <taxon>Bacillati</taxon>
        <taxon>Actinomycetota</taxon>
        <taxon>Actinomycetes</taxon>
        <taxon>Streptosporangiales</taxon>
        <taxon>Streptosporangiaceae</taxon>
        <taxon>Nonomuraea</taxon>
    </lineage>
</organism>
<evidence type="ECO:0008006" key="3">
    <source>
        <dbReference type="Google" id="ProtNLM"/>
    </source>
</evidence>
<dbReference type="EMBL" id="POUD01000216">
    <property type="protein sequence ID" value="PZG11096.1"/>
    <property type="molecule type" value="Genomic_DNA"/>
</dbReference>
<protein>
    <recommendedName>
        <fullName evidence="3">DUF3800 domain-containing protein</fullName>
    </recommendedName>
</protein>
<gene>
    <name evidence="1" type="ORF">C1J01_35345</name>
</gene>
<proteinExistence type="predicted"/>